<evidence type="ECO:0000256" key="3">
    <source>
        <dbReference type="ARBA" id="ARBA00022605"/>
    </source>
</evidence>
<dbReference type="HAMAP" id="MF_00076">
    <property type="entry name" value="HisB"/>
    <property type="match status" value="1"/>
</dbReference>
<comment type="subcellular location">
    <subcellularLocation>
        <location evidence="6 7">Cytoplasm</location>
    </subcellularLocation>
</comment>
<keyword evidence="4 6" id="KW-0368">Histidine biosynthesis</keyword>
<reference evidence="8 9" key="2">
    <citation type="journal article" date="2014" name="FEMS Microbiol. Lett.">
        <title>Draft genomic DNA sequence of the facultatively methylotrophic bacterium Acidomonas methanolica type strain MB58.</title>
        <authorList>
            <person name="Higashiura N."/>
            <person name="Hadano H."/>
            <person name="Hirakawa H."/>
            <person name="Matsutani M."/>
            <person name="Takabe S."/>
            <person name="Matsushita K."/>
            <person name="Azuma Y."/>
        </authorList>
    </citation>
    <scope>NUCLEOTIDE SEQUENCE [LARGE SCALE GENOMIC DNA]</scope>
    <source>
        <strain evidence="8 9">MB58</strain>
    </source>
</reference>
<dbReference type="Pfam" id="PF00475">
    <property type="entry name" value="IGPD"/>
    <property type="match status" value="1"/>
</dbReference>
<evidence type="ECO:0000256" key="5">
    <source>
        <dbReference type="ARBA" id="ARBA00023239"/>
    </source>
</evidence>
<reference evidence="9" key="1">
    <citation type="journal article" date="2014" name="FEMS Microbiol. Lett.">
        <title>Draft Genomic DNA Sequence of the Facultatively Methylotrophic Bacterium Acidomonas methanolica type strain MB58.</title>
        <authorList>
            <person name="Higashiura N."/>
            <person name="Hadano H."/>
            <person name="Hirakawa H."/>
            <person name="Matsutani M."/>
            <person name="Takabe S."/>
            <person name="Matsushita K."/>
            <person name="Azuma Y."/>
        </authorList>
    </citation>
    <scope>NUCLEOTIDE SEQUENCE [LARGE SCALE GENOMIC DNA]</scope>
    <source>
        <strain evidence="9">MB58</strain>
    </source>
</reference>
<dbReference type="UniPathway" id="UPA00031">
    <property type="reaction ID" value="UER00011"/>
</dbReference>
<comment type="similarity">
    <text evidence="6 7">Belongs to the imidazoleglycerol-phosphate dehydratase family.</text>
</comment>
<dbReference type="PANTHER" id="PTHR23133:SF2">
    <property type="entry name" value="IMIDAZOLEGLYCEROL-PHOSPHATE DEHYDRATASE"/>
    <property type="match status" value="1"/>
</dbReference>
<dbReference type="GO" id="GO:0005737">
    <property type="term" value="C:cytoplasm"/>
    <property type="evidence" value="ECO:0007669"/>
    <property type="project" value="UniProtKB-SubCell"/>
</dbReference>
<dbReference type="PROSITE" id="PS00955">
    <property type="entry name" value="IGP_DEHYDRATASE_2"/>
    <property type="match status" value="1"/>
</dbReference>
<evidence type="ECO:0000256" key="2">
    <source>
        <dbReference type="ARBA" id="ARBA00016664"/>
    </source>
</evidence>
<dbReference type="EMBL" id="BAND01000060">
    <property type="protein sequence ID" value="GAJ29442.1"/>
    <property type="molecule type" value="Genomic_DNA"/>
</dbReference>
<comment type="pathway">
    <text evidence="1 6 7">Amino-acid biosynthesis; L-histidine biosynthesis; L-histidine from 5-phospho-alpha-D-ribose 1-diphosphate: step 6/9.</text>
</comment>
<evidence type="ECO:0000256" key="6">
    <source>
        <dbReference type="HAMAP-Rule" id="MF_00076"/>
    </source>
</evidence>
<dbReference type="Gene3D" id="3.30.230.40">
    <property type="entry name" value="Imidazole glycerol phosphate dehydratase, domain 1"/>
    <property type="match status" value="2"/>
</dbReference>
<evidence type="ECO:0000256" key="1">
    <source>
        <dbReference type="ARBA" id="ARBA00005047"/>
    </source>
</evidence>
<dbReference type="FunFam" id="3.30.230.40:FF:000003">
    <property type="entry name" value="Imidazoleglycerol-phosphate dehydratase HisB"/>
    <property type="match status" value="1"/>
</dbReference>
<dbReference type="EC" id="4.2.1.19" evidence="6 7"/>
<dbReference type="NCBIfam" id="NF002111">
    <property type="entry name" value="PRK00951.2-1"/>
    <property type="match status" value="1"/>
</dbReference>
<dbReference type="NCBIfam" id="NF002109">
    <property type="entry name" value="PRK00951.1-5"/>
    <property type="match status" value="1"/>
</dbReference>
<dbReference type="Proteomes" id="UP000019760">
    <property type="component" value="Unassembled WGS sequence"/>
</dbReference>
<evidence type="ECO:0000313" key="9">
    <source>
        <dbReference type="Proteomes" id="UP000019760"/>
    </source>
</evidence>
<dbReference type="AlphaFoldDB" id="A0A023D5L7"/>
<evidence type="ECO:0000256" key="7">
    <source>
        <dbReference type="RuleBase" id="RU000599"/>
    </source>
</evidence>
<gene>
    <name evidence="6" type="primary">hisB</name>
    <name evidence="8" type="ORF">Amme_060_078</name>
</gene>
<dbReference type="PROSITE" id="PS00954">
    <property type="entry name" value="IGP_DEHYDRATASE_1"/>
    <property type="match status" value="1"/>
</dbReference>
<dbReference type="CDD" id="cd07914">
    <property type="entry name" value="IGPD"/>
    <property type="match status" value="1"/>
</dbReference>
<keyword evidence="6" id="KW-0963">Cytoplasm</keyword>
<dbReference type="InterPro" id="IPR038494">
    <property type="entry name" value="IGPD_sf"/>
</dbReference>
<dbReference type="SUPFAM" id="SSF54211">
    <property type="entry name" value="Ribosomal protein S5 domain 2-like"/>
    <property type="match status" value="2"/>
</dbReference>
<comment type="caution">
    <text evidence="8">The sequence shown here is derived from an EMBL/GenBank/DDBJ whole genome shotgun (WGS) entry which is preliminary data.</text>
</comment>
<organism evidence="8 9">
    <name type="scientific">Acidomonas methanolica NBRC 104435</name>
    <dbReference type="NCBI Taxonomy" id="1231351"/>
    <lineage>
        <taxon>Bacteria</taxon>
        <taxon>Pseudomonadati</taxon>
        <taxon>Pseudomonadota</taxon>
        <taxon>Alphaproteobacteria</taxon>
        <taxon>Acetobacterales</taxon>
        <taxon>Acetobacteraceae</taxon>
        <taxon>Acidomonas</taxon>
    </lineage>
</organism>
<protein>
    <recommendedName>
        <fullName evidence="2 6">Imidazoleglycerol-phosphate dehydratase</fullName>
        <shortName evidence="6">IGPD</shortName>
        <ecNumber evidence="6 7">4.2.1.19</ecNumber>
    </recommendedName>
</protein>
<dbReference type="GO" id="GO:0000105">
    <property type="term" value="P:L-histidine biosynthetic process"/>
    <property type="evidence" value="ECO:0007669"/>
    <property type="project" value="UniProtKB-UniRule"/>
</dbReference>
<accession>A0A023D5L7</accession>
<dbReference type="InterPro" id="IPR000807">
    <property type="entry name" value="ImidazoleglycerolP_deHydtase"/>
</dbReference>
<dbReference type="GO" id="GO:0004424">
    <property type="term" value="F:imidazoleglycerol-phosphate dehydratase activity"/>
    <property type="evidence" value="ECO:0007669"/>
    <property type="project" value="UniProtKB-UniRule"/>
</dbReference>
<comment type="catalytic activity">
    <reaction evidence="6 7">
        <text>D-erythro-1-(imidazol-4-yl)glycerol 3-phosphate = 3-(imidazol-4-yl)-2-oxopropyl phosphate + H2O</text>
        <dbReference type="Rhea" id="RHEA:11040"/>
        <dbReference type="ChEBI" id="CHEBI:15377"/>
        <dbReference type="ChEBI" id="CHEBI:57766"/>
        <dbReference type="ChEBI" id="CHEBI:58278"/>
        <dbReference type="EC" id="4.2.1.19"/>
    </reaction>
</comment>
<name>A0A023D5L7_ACIMT</name>
<keyword evidence="9" id="KW-1185">Reference proteome</keyword>
<dbReference type="InterPro" id="IPR020565">
    <property type="entry name" value="ImidazoleglycerP_deHydtase_CS"/>
</dbReference>
<dbReference type="InterPro" id="IPR020568">
    <property type="entry name" value="Ribosomal_Su5_D2-typ_SF"/>
</dbReference>
<evidence type="ECO:0000313" key="8">
    <source>
        <dbReference type="EMBL" id="GAJ29442.1"/>
    </source>
</evidence>
<proteinExistence type="inferred from homology"/>
<evidence type="ECO:0000256" key="4">
    <source>
        <dbReference type="ARBA" id="ARBA00023102"/>
    </source>
</evidence>
<dbReference type="NCBIfam" id="NF002114">
    <property type="entry name" value="PRK00951.2-4"/>
    <property type="match status" value="1"/>
</dbReference>
<dbReference type="PANTHER" id="PTHR23133">
    <property type="entry name" value="IMIDAZOLEGLYCEROL-PHOSPHATE DEHYDRATASE HIS7"/>
    <property type="match status" value="1"/>
</dbReference>
<keyword evidence="5 6" id="KW-0456">Lyase</keyword>
<dbReference type="FunFam" id="3.30.230.40:FF:000001">
    <property type="entry name" value="Imidazoleglycerol-phosphate dehydratase HisB"/>
    <property type="match status" value="1"/>
</dbReference>
<sequence>METAMNAPRIARIHRVTSETDITLALGLDGHGRAELDSGIGFFDHMLAALAKHGGLDLDLRCNGDLHIDGHHTVEDIGIALGQAFRDAIGDKRGITRFGHALVPLDEALCEAVVDISGRPYLAWSIEFPRERIGEMDTELFEEFFRAFAMSAHVTLHLACKTGRNAHHIAESCFKAFARALRMAVAHDPRAAGAIPSTKGVL</sequence>
<keyword evidence="3 6" id="KW-0028">Amino-acid biosynthesis</keyword>